<evidence type="ECO:0000313" key="2">
    <source>
        <dbReference type="Proteomes" id="UP000045051"/>
    </source>
</evidence>
<keyword evidence="2" id="KW-1185">Reference proteome</keyword>
<dbReference type="RefSeq" id="WP_042345007.1">
    <property type="nucleotide sequence ID" value="NZ_CDOI01000176.1"/>
</dbReference>
<sequence>MIRKVILLLMVGLSVACTKNEKEIEKDDAPQQQNGIVVTRNNLNKALINVTITSLKNLTYDDVEVLCSRDPFNGGFTLTFIRKMKENEIINAEGKVTLDVTELFYGVSNLVLDGDNNMYVLLVDKKSEKRFDVYNQVRVRIKKGETYHIELMAEKKNKV</sequence>
<organism evidence="1 2">
    <name type="scientific">Capnocytophaga canis</name>
    <dbReference type="NCBI Taxonomy" id="1848903"/>
    <lineage>
        <taxon>Bacteria</taxon>
        <taxon>Pseudomonadati</taxon>
        <taxon>Bacteroidota</taxon>
        <taxon>Flavobacteriia</taxon>
        <taxon>Flavobacteriales</taxon>
        <taxon>Flavobacteriaceae</taxon>
        <taxon>Capnocytophaga</taxon>
    </lineage>
</organism>
<dbReference type="AlphaFoldDB" id="A0A0B7IFD7"/>
<gene>
    <name evidence="1" type="ORF">CCAND38_620002</name>
</gene>
<protein>
    <recommendedName>
        <fullName evidence="3">Lipoprotein</fullName>
    </recommendedName>
</protein>
<proteinExistence type="predicted"/>
<dbReference type="PROSITE" id="PS51257">
    <property type="entry name" value="PROKAR_LIPOPROTEIN"/>
    <property type="match status" value="1"/>
</dbReference>
<evidence type="ECO:0000313" key="1">
    <source>
        <dbReference type="EMBL" id="CEN48673.1"/>
    </source>
</evidence>
<dbReference type="Proteomes" id="UP000045051">
    <property type="component" value="Unassembled WGS sequence"/>
</dbReference>
<evidence type="ECO:0008006" key="3">
    <source>
        <dbReference type="Google" id="ProtNLM"/>
    </source>
</evidence>
<reference evidence="1 2" key="1">
    <citation type="submission" date="2015-01" db="EMBL/GenBank/DDBJ databases">
        <authorList>
            <person name="Xiang T."/>
            <person name="Song Y."/>
            <person name="Huang L."/>
            <person name="Wang B."/>
            <person name="Wu P."/>
        </authorList>
    </citation>
    <scope>NUCLEOTIDE SEQUENCE [LARGE SCALE GENOMIC DNA]</scope>
    <source>
        <strain evidence="1 2">CcD38</strain>
    </source>
</reference>
<dbReference type="EMBL" id="CDOI01000176">
    <property type="protein sequence ID" value="CEN48673.1"/>
    <property type="molecule type" value="Genomic_DNA"/>
</dbReference>
<name>A0A0B7IFD7_9FLAO</name>
<accession>A0A0B7IFD7</accession>